<dbReference type="Proteomes" id="UP000011690">
    <property type="component" value="Unassembled WGS sequence"/>
</dbReference>
<dbReference type="PATRIC" id="fig|1227500.6.peg.3450"/>
<dbReference type="AlphaFoldDB" id="L9W482"/>
<proteinExistence type="predicted"/>
<protein>
    <submittedName>
        <fullName evidence="1">Uncharacterized protein</fullName>
    </submittedName>
</protein>
<evidence type="ECO:0000313" key="1">
    <source>
        <dbReference type="EMBL" id="ELY44137.1"/>
    </source>
</evidence>
<sequence>MSGADLELVVEIRLIVYRVTAIPNPLPEPLTGPFKRVIDRFVGVDFYNVLQEIAIIDEAIPRLEALVDL</sequence>
<gene>
    <name evidence="1" type="ORF">C494_17123</name>
</gene>
<evidence type="ECO:0000313" key="2">
    <source>
        <dbReference type="Proteomes" id="UP000011690"/>
    </source>
</evidence>
<comment type="caution">
    <text evidence="1">The sequence shown here is derived from an EMBL/GenBank/DDBJ whole genome shotgun (WGS) entry which is preliminary data.</text>
</comment>
<name>L9W482_9EURY</name>
<dbReference type="EMBL" id="AOHY01000053">
    <property type="protein sequence ID" value="ELY44137.1"/>
    <property type="molecule type" value="Genomic_DNA"/>
</dbReference>
<keyword evidence="2" id="KW-1185">Reference proteome</keyword>
<organism evidence="1 2">
    <name type="scientific">Natronorubrum bangense JCM 10635</name>
    <dbReference type="NCBI Taxonomy" id="1227500"/>
    <lineage>
        <taxon>Archaea</taxon>
        <taxon>Methanobacteriati</taxon>
        <taxon>Methanobacteriota</taxon>
        <taxon>Stenosarchaea group</taxon>
        <taxon>Halobacteria</taxon>
        <taxon>Halobacteriales</taxon>
        <taxon>Natrialbaceae</taxon>
        <taxon>Natronorubrum</taxon>
    </lineage>
</organism>
<reference evidence="1 2" key="1">
    <citation type="journal article" date="2014" name="PLoS Genet.">
        <title>Phylogenetically driven sequencing of extremely halophilic archaea reveals strategies for static and dynamic osmo-response.</title>
        <authorList>
            <person name="Becker E.A."/>
            <person name="Seitzer P.M."/>
            <person name="Tritt A."/>
            <person name="Larsen D."/>
            <person name="Krusor M."/>
            <person name="Yao A.I."/>
            <person name="Wu D."/>
            <person name="Madern D."/>
            <person name="Eisen J.A."/>
            <person name="Darling A.E."/>
            <person name="Facciotti M.T."/>
        </authorList>
    </citation>
    <scope>NUCLEOTIDE SEQUENCE [LARGE SCALE GENOMIC DNA]</scope>
    <source>
        <strain evidence="1 2">JCM 10635</strain>
    </source>
</reference>
<accession>L9W482</accession>